<dbReference type="InterPro" id="IPR047650">
    <property type="entry name" value="Transpos_IS110"/>
</dbReference>
<evidence type="ECO:0000313" key="4">
    <source>
        <dbReference type="Proteomes" id="UP000521075"/>
    </source>
</evidence>
<feature type="domain" description="Transposase IS116/IS110/IS902 C-terminal" evidence="2">
    <location>
        <begin position="251"/>
        <end position="330"/>
    </location>
</feature>
<dbReference type="PANTHER" id="PTHR33055:SF16">
    <property type="entry name" value="TRANSPOSASE FOR INSERTION SEQUENCE ELEMENT IS1547"/>
    <property type="match status" value="1"/>
</dbReference>
<dbReference type="EMBL" id="JACCHJ010000001">
    <property type="protein sequence ID" value="NYK09059.1"/>
    <property type="molecule type" value="Genomic_DNA"/>
</dbReference>
<organism evidence="3 4">
    <name type="scientific">Leifsonia naganoensis</name>
    <dbReference type="NCBI Taxonomy" id="150025"/>
    <lineage>
        <taxon>Bacteria</taxon>
        <taxon>Bacillati</taxon>
        <taxon>Actinomycetota</taxon>
        <taxon>Actinomycetes</taxon>
        <taxon>Micrococcales</taxon>
        <taxon>Microbacteriaceae</taxon>
        <taxon>Leifsonia</taxon>
    </lineage>
</organism>
<dbReference type="GO" id="GO:0004803">
    <property type="term" value="F:transposase activity"/>
    <property type="evidence" value="ECO:0007669"/>
    <property type="project" value="InterPro"/>
</dbReference>
<sequence length="389" mass="42670">MQQTDAPLSREAPESKPSRPVVVADAFSYVVGVDTHAETHVYAVLVARTGEVGETQTFRADSEGVASALRWLMATFTGDVLLSIEGANSYGSLLAQKAIDVGFTVCNARPPRRVRTNPKSDQSDAAMAAWSVLGAPVAKLSQPRARGARRTLAMLISGRREMEVRSVAIRNRLNGLVRTTDFGLDTTIKLDIASIRLFTTPEWVVGDRYEVMARQEVARLAEEYLRLRDQLIDNKSKLEQLVQEIAPGLLDLFAVGPVTGAIILAAYSHPGRVRSESAFASLAGIAPIDVSSGKTVRHRLNVGGDRQLNRAVHTIALVRLIRDPRSRAYLERRLAEGATRRHVLRSLKRYVIREVFRKLDRIMREQHGLAASGAEVGVLEGNARVGHGD</sequence>
<dbReference type="InterPro" id="IPR002525">
    <property type="entry name" value="Transp_IS110-like_N"/>
</dbReference>
<dbReference type="Proteomes" id="UP000521075">
    <property type="component" value="Unassembled WGS sequence"/>
</dbReference>
<feature type="domain" description="Transposase IS110-like N-terminal" evidence="1">
    <location>
        <begin position="31"/>
        <end position="177"/>
    </location>
</feature>
<dbReference type="AlphaFoldDB" id="A0A853DNH7"/>
<protein>
    <submittedName>
        <fullName evidence="3">Transposase</fullName>
    </submittedName>
</protein>
<gene>
    <name evidence="3" type="ORF">HNR14_000940</name>
</gene>
<evidence type="ECO:0000259" key="1">
    <source>
        <dbReference type="Pfam" id="PF01548"/>
    </source>
</evidence>
<dbReference type="PANTHER" id="PTHR33055">
    <property type="entry name" value="TRANSPOSASE FOR INSERTION SEQUENCE ELEMENT IS1111A"/>
    <property type="match status" value="1"/>
</dbReference>
<proteinExistence type="predicted"/>
<name>A0A853DNH7_9MICO</name>
<dbReference type="RefSeq" id="WP_179700091.1">
    <property type="nucleotide sequence ID" value="NZ_BAAAHA010000004.1"/>
</dbReference>
<dbReference type="InterPro" id="IPR003346">
    <property type="entry name" value="Transposase_20"/>
</dbReference>
<accession>A0A853DNH7</accession>
<dbReference type="GO" id="GO:0006313">
    <property type="term" value="P:DNA transposition"/>
    <property type="evidence" value="ECO:0007669"/>
    <property type="project" value="InterPro"/>
</dbReference>
<dbReference type="GO" id="GO:0003677">
    <property type="term" value="F:DNA binding"/>
    <property type="evidence" value="ECO:0007669"/>
    <property type="project" value="InterPro"/>
</dbReference>
<dbReference type="Pfam" id="PF02371">
    <property type="entry name" value="Transposase_20"/>
    <property type="match status" value="1"/>
</dbReference>
<keyword evidence="4" id="KW-1185">Reference proteome</keyword>
<evidence type="ECO:0000259" key="2">
    <source>
        <dbReference type="Pfam" id="PF02371"/>
    </source>
</evidence>
<dbReference type="Pfam" id="PF01548">
    <property type="entry name" value="DEDD_Tnp_IS110"/>
    <property type="match status" value="1"/>
</dbReference>
<evidence type="ECO:0000313" key="3">
    <source>
        <dbReference type="EMBL" id="NYK09059.1"/>
    </source>
</evidence>
<reference evidence="3 4" key="1">
    <citation type="submission" date="2020-07" db="EMBL/GenBank/DDBJ databases">
        <title>Sequencing the genomes of 1000 actinobacteria strains.</title>
        <authorList>
            <person name="Klenk H.-P."/>
        </authorList>
    </citation>
    <scope>NUCLEOTIDE SEQUENCE [LARGE SCALE GENOMIC DNA]</scope>
    <source>
        <strain evidence="3 4">DSM 15166</strain>
    </source>
</reference>
<comment type="caution">
    <text evidence="3">The sequence shown here is derived from an EMBL/GenBank/DDBJ whole genome shotgun (WGS) entry which is preliminary data.</text>
</comment>